<feature type="compositionally biased region" description="Low complexity" evidence="1">
    <location>
        <begin position="290"/>
        <end position="312"/>
    </location>
</feature>
<gene>
    <name evidence="3" type="ORF">ACFP1Z_01445</name>
</gene>
<dbReference type="Pfam" id="PF24553">
    <property type="entry name" value="Rv0428c_C"/>
    <property type="match status" value="2"/>
</dbReference>
<feature type="region of interest" description="Disordered" evidence="1">
    <location>
        <begin position="229"/>
        <end position="319"/>
    </location>
</feature>
<dbReference type="InterPro" id="IPR056935">
    <property type="entry name" value="Rv0428c-like_C"/>
</dbReference>
<comment type="caution">
    <text evidence="3">The sequence shown here is derived from an EMBL/GenBank/DDBJ whole genome shotgun (WGS) entry which is preliminary data.</text>
</comment>
<dbReference type="EMBL" id="JBHSPB010000001">
    <property type="protein sequence ID" value="MFC5718843.1"/>
    <property type="molecule type" value="Genomic_DNA"/>
</dbReference>
<evidence type="ECO:0000313" key="4">
    <source>
        <dbReference type="Proteomes" id="UP001596083"/>
    </source>
</evidence>
<dbReference type="SUPFAM" id="SSF55729">
    <property type="entry name" value="Acyl-CoA N-acyltransferases (Nat)"/>
    <property type="match status" value="1"/>
</dbReference>
<evidence type="ECO:0000256" key="1">
    <source>
        <dbReference type="SAM" id="MobiDB-lite"/>
    </source>
</evidence>
<accession>A0ABW0YTJ8</accession>
<feature type="compositionally biased region" description="Low complexity" evidence="1">
    <location>
        <begin position="229"/>
        <end position="250"/>
    </location>
</feature>
<dbReference type="Proteomes" id="UP001596083">
    <property type="component" value="Unassembled WGS sequence"/>
</dbReference>
<proteinExistence type="predicted"/>
<feature type="domain" description="N-acetyltransferase" evidence="2">
    <location>
        <begin position="327"/>
        <end position="411"/>
    </location>
</feature>
<keyword evidence="4" id="KW-1185">Reference proteome</keyword>
<dbReference type="InterPro" id="IPR000182">
    <property type="entry name" value="GNAT_dom"/>
</dbReference>
<dbReference type="RefSeq" id="WP_390313834.1">
    <property type="nucleotide sequence ID" value="NZ_JBHSPB010000001.1"/>
</dbReference>
<dbReference type="PROSITE" id="PS51186">
    <property type="entry name" value="GNAT"/>
    <property type="match status" value="1"/>
</dbReference>
<feature type="compositionally biased region" description="Low complexity" evidence="1">
    <location>
        <begin position="259"/>
        <end position="283"/>
    </location>
</feature>
<dbReference type="CDD" id="cd04301">
    <property type="entry name" value="NAT_SF"/>
    <property type="match status" value="1"/>
</dbReference>
<evidence type="ECO:0000259" key="2">
    <source>
        <dbReference type="PROSITE" id="PS51186"/>
    </source>
</evidence>
<organism evidence="3 4">
    <name type="scientific">Streptomyces gamaensis</name>
    <dbReference type="NCBI Taxonomy" id="1763542"/>
    <lineage>
        <taxon>Bacteria</taxon>
        <taxon>Bacillati</taxon>
        <taxon>Actinomycetota</taxon>
        <taxon>Actinomycetes</taxon>
        <taxon>Kitasatosporales</taxon>
        <taxon>Streptomycetaceae</taxon>
        <taxon>Streptomyces</taxon>
    </lineage>
</organism>
<dbReference type="InterPro" id="IPR016181">
    <property type="entry name" value="Acyl_CoA_acyltransferase"/>
</dbReference>
<protein>
    <submittedName>
        <fullName evidence="3">GNAT family N-acetyltransferase</fullName>
    </submittedName>
</protein>
<sequence length="411" mass="41001">MLRITRRTGEVVEIAESGLVAGKVVPPAPARRRGPAATVRELQEVAARGWPATESERLGEWTLRAAGGFTERANSALPLGDCGMPLGEAVDRVEAWYAARSLPARIQVVTGDPGRDELLDRELAARGWVAEKRALMRTAALAPLADTGADTSRVRLSREPDEAWLEMYGRAEPGEGGAAHARRVLTGGPSVWFATVLGGGDGVVGADAVRGAAAAGRSDVQRPAVGASATAGANATTGATADAVSGAAVARRPGEQRPGDVSGASATADAGATTGAAADAVSGRPGEQRPGGASAASAAGATAGTDAAPGTGKPAGAGGTAGAVSADVVAIGRCVVDGRWAGFSALAVLPSYRRQGLAGAVMAALAGRALAEGASAAWLQVLADNGAAGGLYEGLGFTTHHAYHYRRAPQG</sequence>
<dbReference type="Gene3D" id="3.40.630.30">
    <property type="match status" value="2"/>
</dbReference>
<evidence type="ECO:0000313" key="3">
    <source>
        <dbReference type="EMBL" id="MFC5718843.1"/>
    </source>
</evidence>
<name>A0ABW0YTJ8_9ACTN</name>
<reference evidence="4" key="1">
    <citation type="journal article" date="2019" name="Int. J. Syst. Evol. Microbiol.">
        <title>The Global Catalogue of Microorganisms (GCM) 10K type strain sequencing project: providing services to taxonomists for standard genome sequencing and annotation.</title>
        <authorList>
            <consortium name="The Broad Institute Genomics Platform"/>
            <consortium name="The Broad Institute Genome Sequencing Center for Infectious Disease"/>
            <person name="Wu L."/>
            <person name="Ma J."/>
        </authorList>
    </citation>
    <scope>NUCLEOTIDE SEQUENCE [LARGE SCALE GENOMIC DNA]</scope>
    <source>
        <strain evidence="4">CGMCC 4.7304</strain>
    </source>
</reference>